<organism evidence="10 11">
    <name type="scientific">Bursaphelenchus okinawaensis</name>
    <dbReference type="NCBI Taxonomy" id="465554"/>
    <lineage>
        <taxon>Eukaryota</taxon>
        <taxon>Metazoa</taxon>
        <taxon>Ecdysozoa</taxon>
        <taxon>Nematoda</taxon>
        <taxon>Chromadorea</taxon>
        <taxon>Rhabditida</taxon>
        <taxon>Tylenchina</taxon>
        <taxon>Tylenchomorpha</taxon>
        <taxon>Aphelenchoidea</taxon>
        <taxon>Aphelenchoididae</taxon>
        <taxon>Bursaphelenchus</taxon>
    </lineage>
</organism>
<dbReference type="SUPFAM" id="SSF51445">
    <property type="entry name" value="(Trans)glycosidases"/>
    <property type="match status" value="1"/>
</dbReference>
<dbReference type="EMBL" id="CAJFDH010000005">
    <property type="protein sequence ID" value="CAD5223165.1"/>
    <property type="molecule type" value="Genomic_DNA"/>
</dbReference>
<keyword evidence="11" id="KW-1185">Reference proteome</keyword>
<dbReference type="EMBL" id="CAJFCW020000005">
    <property type="protein sequence ID" value="CAG9117317.1"/>
    <property type="molecule type" value="Genomic_DNA"/>
</dbReference>
<dbReference type="EC" id="3.2.1.45" evidence="3 6"/>
<accession>A0A811L4X9</accession>
<keyword evidence="5 6" id="KW-0378">Hydrolase</keyword>
<protein>
    <recommendedName>
        <fullName evidence="3 6">Glucosylceramidase</fullName>
        <ecNumber evidence="3 6">3.2.1.45</ecNumber>
    </recommendedName>
</protein>
<dbReference type="InterPro" id="IPR033452">
    <property type="entry name" value="GH30_C"/>
</dbReference>
<evidence type="ECO:0000256" key="3">
    <source>
        <dbReference type="ARBA" id="ARBA00012658"/>
    </source>
</evidence>
<gene>
    <name evidence="10" type="ORF">BOKJ2_LOCUS10007</name>
</gene>
<feature type="chain" id="PRO_5035595303" description="Glucosylceramidase" evidence="7">
    <location>
        <begin position="19"/>
        <end position="503"/>
    </location>
</feature>
<dbReference type="InterPro" id="IPR017853">
    <property type="entry name" value="GH"/>
</dbReference>
<dbReference type="Pfam" id="PF17189">
    <property type="entry name" value="Glyco_hydro_30C"/>
    <property type="match status" value="1"/>
</dbReference>
<evidence type="ECO:0000313" key="10">
    <source>
        <dbReference type="EMBL" id="CAD5223165.1"/>
    </source>
</evidence>
<feature type="domain" description="Glycosyl hydrolase family 30 beta sandwich" evidence="9">
    <location>
        <begin position="441"/>
        <end position="497"/>
    </location>
</feature>
<feature type="signal peptide" evidence="7">
    <location>
        <begin position="1"/>
        <end position="18"/>
    </location>
</feature>
<keyword evidence="6" id="KW-0326">Glycosidase</keyword>
<dbReference type="Pfam" id="PF02055">
    <property type="entry name" value="Glyco_hydro_30"/>
    <property type="match status" value="1"/>
</dbReference>
<dbReference type="InterPro" id="IPR013780">
    <property type="entry name" value="Glyco_hydro_b"/>
</dbReference>
<comment type="caution">
    <text evidence="10">The sequence shown here is derived from an EMBL/GenBank/DDBJ whole genome shotgun (WGS) entry which is preliminary data.</text>
</comment>
<dbReference type="GO" id="GO:0016020">
    <property type="term" value="C:membrane"/>
    <property type="evidence" value="ECO:0007669"/>
    <property type="project" value="GOC"/>
</dbReference>
<dbReference type="GO" id="GO:0004348">
    <property type="term" value="F:glucosylceramidase activity"/>
    <property type="evidence" value="ECO:0007669"/>
    <property type="project" value="UniProtKB-EC"/>
</dbReference>
<dbReference type="PANTHER" id="PTHR11069">
    <property type="entry name" value="GLUCOSYLCERAMIDASE"/>
    <property type="match status" value="1"/>
</dbReference>
<evidence type="ECO:0000256" key="1">
    <source>
        <dbReference type="ARBA" id="ARBA00001013"/>
    </source>
</evidence>
<comment type="catalytic activity">
    <reaction evidence="1">
        <text>a beta-D-glucosyl-(1&lt;-&gt;1')-N-acylsphing-4-enine + H2O = an N-acylsphing-4-enine + D-glucose</text>
        <dbReference type="Rhea" id="RHEA:13269"/>
        <dbReference type="ChEBI" id="CHEBI:4167"/>
        <dbReference type="ChEBI" id="CHEBI:15377"/>
        <dbReference type="ChEBI" id="CHEBI:22801"/>
        <dbReference type="ChEBI" id="CHEBI:52639"/>
        <dbReference type="EC" id="3.2.1.45"/>
    </reaction>
    <physiologicalReaction direction="left-to-right" evidence="1">
        <dbReference type="Rhea" id="RHEA:13270"/>
    </physiologicalReaction>
</comment>
<dbReference type="AlphaFoldDB" id="A0A811L4X9"/>
<keyword evidence="6" id="KW-0746">Sphingolipid metabolism</keyword>
<dbReference type="InterPro" id="IPR033453">
    <property type="entry name" value="Glyco_hydro_30_TIM-barrel"/>
</dbReference>
<evidence type="ECO:0000256" key="2">
    <source>
        <dbReference type="ARBA" id="ARBA00005382"/>
    </source>
</evidence>
<comment type="similarity">
    <text evidence="2 6">Belongs to the glycosyl hydrolase 30 family.</text>
</comment>
<reference evidence="10" key="1">
    <citation type="submission" date="2020-09" db="EMBL/GenBank/DDBJ databases">
        <authorList>
            <person name="Kikuchi T."/>
        </authorList>
    </citation>
    <scope>NUCLEOTIDE SEQUENCE</scope>
    <source>
        <strain evidence="10">SH1</strain>
    </source>
</reference>
<keyword evidence="4 7" id="KW-0732">Signal</keyword>
<name>A0A811L4X9_9BILA</name>
<dbReference type="Proteomes" id="UP000614601">
    <property type="component" value="Unassembled WGS sequence"/>
</dbReference>
<dbReference type="InterPro" id="IPR001139">
    <property type="entry name" value="Glyco_hydro_30"/>
</dbReference>
<evidence type="ECO:0000256" key="6">
    <source>
        <dbReference type="RuleBase" id="RU361188"/>
    </source>
</evidence>
<proteinExistence type="inferred from homology"/>
<dbReference type="Proteomes" id="UP000783686">
    <property type="component" value="Unassembled WGS sequence"/>
</dbReference>
<keyword evidence="6" id="KW-0443">Lipid metabolism</keyword>
<dbReference type="OrthoDB" id="2160638at2759"/>
<dbReference type="Gene3D" id="3.20.20.80">
    <property type="entry name" value="Glycosidases"/>
    <property type="match status" value="1"/>
</dbReference>
<evidence type="ECO:0000313" key="11">
    <source>
        <dbReference type="Proteomes" id="UP000614601"/>
    </source>
</evidence>
<evidence type="ECO:0000259" key="8">
    <source>
        <dbReference type="Pfam" id="PF02055"/>
    </source>
</evidence>
<dbReference type="PANTHER" id="PTHR11069:SF23">
    <property type="entry name" value="LYSOSOMAL ACID GLUCOSYLCERAMIDASE"/>
    <property type="match status" value="1"/>
</dbReference>
<dbReference type="PRINTS" id="PR00843">
    <property type="entry name" value="GLHYDRLASE30"/>
</dbReference>
<evidence type="ECO:0000256" key="5">
    <source>
        <dbReference type="ARBA" id="ARBA00022801"/>
    </source>
</evidence>
<evidence type="ECO:0000256" key="4">
    <source>
        <dbReference type="ARBA" id="ARBA00022729"/>
    </source>
</evidence>
<evidence type="ECO:0000259" key="9">
    <source>
        <dbReference type="Pfam" id="PF17189"/>
    </source>
</evidence>
<feature type="domain" description="Glycosyl hydrolase family 30 TIM-barrel" evidence="8">
    <location>
        <begin position="94"/>
        <end position="425"/>
    </location>
</feature>
<evidence type="ECO:0000256" key="7">
    <source>
        <dbReference type="SAM" id="SignalP"/>
    </source>
</evidence>
<dbReference type="GO" id="GO:0006680">
    <property type="term" value="P:glucosylceramide catabolic process"/>
    <property type="evidence" value="ECO:0007669"/>
    <property type="project" value="TreeGrafter"/>
</dbReference>
<sequence>MKKLFLLLFLITITHVWSKGCVKRFYWRESFVCVCNSTYCDEIEEVGQIKDDQVAIYSTDMKRDRLTRTESKFEEPGEKLIKVTIDPSKERQKIIGFGGCINDAVVYAKTDELEQQLLDQYYSKRGIEYSASRVPIGTNDASIQEWTYLDTPEDYELKTFSMDKDPKKDIIKKIYGINNKIKLFGSAWSVPAWLKDTGKLTGCGSIIGPLNKHHYVVYAKYLEKFLEGYFNLGVPFWGLTIMNEPGNVYRIWPGTYLSPEYQRDFVKEKLGPILKHNWITRNVTMIAHDWDRSLIYDYAKTIYQDKNTLIDGLGVHWYSKGEWEKLEQTHELRPDKFIWATEATVEGLGHEFGSWENAELYADDIINNLRRYVGGWVEWSLWTDIQGGPSYVGNFVGNSVAVNATGKEFYKQPQFYILGHFSKFLPPDSIVVDTDLDGLNNPDSPVLGVAARTPDNNIAFVVFNRHDSTTYNLGIDCRRKDGKIIKLAVKPHSIKTVIWKNTS</sequence>
<dbReference type="Gene3D" id="2.60.40.1180">
    <property type="entry name" value="Golgi alpha-mannosidase II"/>
    <property type="match status" value="1"/>
</dbReference>